<protein>
    <submittedName>
        <fullName evidence="2">Uncharacterized protein</fullName>
    </submittedName>
</protein>
<dbReference type="AlphaFoldDB" id="A0AA88RFH8"/>
<evidence type="ECO:0000256" key="1">
    <source>
        <dbReference type="SAM" id="MobiDB-lite"/>
    </source>
</evidence>
<evidence type="ECO:0000313" key="2">
    <source>
        <dbReference type="EMBL" id="KAK2977951.1"/>
    </source>
</evidence>
<name>A0AA88RFH8_9ASTE</name>
<sequence length="69" mass="7910">MKAFPKGCVYEVGEDCGSHAREIEGGVYKESVGAEEEEQRHHRRRNGLTNTTKKNPTLDWTDTKTLRFN</sequence>
<keyword evidence="3" id="KW-1185">Reference proteome</keyword>
<accession>A0AA88RFH8</accession>
<feature type="compositionally biased region" description="Polar residues" evidence="1">
    <location>
        <begin position="47"/>
        <end position="60"/>
    </location>
</feature>
<proteinExistence type="predicted"/>
<comment type="caution">
    <text evidence="2">The sequence shown here is derived from an EMBL/GenBank/DDBJ whole genome shotgun (WGS) entry which is preliminary data.</text>
</comment>
<reference evidence="2" key="1">
    <citation type="submission" date="2022-12" db="EMBL/GenBank/DDBJ databases">
        <title>Draft genome assemblies for two species of Escallonia (Escalloniales).</title>
        <authorList>
            <person name="Chanderbali A."/>
            <person name="Dervinis C."/>
            <person name="Anghel I."/>
            <person name="Soltis D."/>
            <person name="Soltis P."/>
            <person name="Zapata F."/>
        </authorList>
    </citation>
    <scope>NUCLEOTIDE SEQUENCE</scope>
    <source>
        <strain evidence="2">UCBG92.1500</strain>
        <tissue evidence="2">Leaf</tissue>
    </source>
</reference>
<gene>
    <name evidence="2" type="ORF">RJ640_014231</name>
</gene>
<dbReference type="EMBL" id="JAVXUO010001922">
    <property type="protein sequence ID" value="KAK2977951.1"/>
    <property type="molecule type" value="Genomic_DNA"/>
</dbReference>
<organism evidence="2 3">
    <name type="scientific">Escallonia rubra</name>
    <dbReference type="NCBI Taxonomy" id="112253"/>
    <lineage>
        <taxon>Eukaryota</taxon>
        <taxon>Viridiplantae</taxon>
        <taxon>Streptophyta</taxon>
        <taxon>Embryophyta</taxon>
        <taxon>Tracheophyta</taxon>
        <taxon>Spermatophyta</taxon>
        <taxon>Magnoliopsida</taxon>
        <taxon>eudicotyledons</taxon>
        <taxon>Gunneridae</taxon>
        <taxon>Pentapetalae</taxon>
        <taxon>asterids</taxon>
        <taxon>campanulids</taxon>
        <taxon>Escalloniales</taxon>
        <taxon>Escalloniaceae</taxon>
        <taxon>Escallonia</taxon>
    </lineage>
</organism>
<feature type="region of interest" description="Disordered" evidence="1">
    <location>
        <begin position="31"/>
        <end position="69"/>
    </location>
</feature>
<evidence type="ECO:0000313" key="3">
    <source>
        <dbReference type="Proteomes" id="UP001187471"/>
    </source>
</evidence>
<dbReference type="Proteomes" id="UP001187471">
    <property type="component" value="Unassembled WGS sequence"/>
</dbReference>